<dbReference type="PANTHER" id="PTHR43394:SF18">
    <property type="entry name" value="ABC TRANSPORTER B FAMILY MEMBER 11-LIKE"/>
    <property type="match status" value="1"/>
</dbReference>
<dbReference type="GO" id="GO:0015421">
    <property type="term" value="F:ABC-type oligopeptide transporter activity"/>
    <property type="evidence" value="ECO:0007669"/>
    <property type="project" value="TreeGrafter"/>
</dbReference>
<reference evidence="8 9" key="1">
    <citation type="submission" date="2024-02" db="EMBL/GenBank/DDBJ databases">
        <title>High-quality chromosome-scale genome assembly of Pensacola bahiagrass (Paspalum notatum Flugge var. saurae).</title>
        <authorList>
            <person name="Vega J.M."/>
            <person name="Podio M."/>
            <person name="Orjuela J."/>
            <person name="Siena L.A."/>
            <person name="Pessino S.C."/>
            <person name="Combes M.C."/>
            <person name="Mariac C."/>
            <person name="Albertini E."/>
            <person name="Pupilli F."/>
            <person name="Ortiz J.P.A."/>
            <person name="Leblanc O."/>
        </authorList>
    </citation>
    <scope>NUCLEOTIDE SEQUENCE [LARGE SCALE GENOMIC DNA]</scope>
    <source>
        <strain evidence="8">R1</strain>
        <tissue evidence="8">Leaf</tissue>
    </source>
</reference>
<feature type="transmembrane region" description="Helical" evidence="6">
    <location>
        <begin position="104"/>
        <end position="122"/>
    </location>
</feature>
<feature type="compositionally biased region" description="Polar residues" evidence="5">
    <location>
        <begin position="372"/>
        <end position="383"/>
    </location>
</feature>
<evidence type="ECO:0000256" key="3">
    <source>
        <dbReference type="ARBA" id="ARBA00022989"/>
    </source>
</evidence>
<protein>
    <recommendedName>
        <fullName evidence="7">ABC transmembrane type-1 domain-containing protein</fullName>
    </recommendedName>
</protein>
<gene>
    <name evidence="8" type="ORF">U9M48_033620</name>
</gene>
<dbReference type="InterPro" id="IPR027417">
    <property type="entry name" value="P-loop_NTPase"/>
</dbReference>
<keyword evidence="9" id="KW-1185">Reference proteome</keyword>
<dbReference type="Proteomes" id="UP001341281">
    <property type="component" value="Chromosome 07"/>
</dbReference>
<dbReference type="PANTHER" id="PTHR43394">
    <property type="entry name" value="ATP-DEPENDENT PERMEASE MDL1, MITOCHONDRIAL"/>
    <property type="match status" value="1"/>
</dbReference>
<dbReference type="FunFam" id="1.20.1560.10:FF:000147">
    <property type="entry name" value="ABC transporter B family member 9"/>
    <property type="match status" value="1"/>
</dbReference>
<dbReference type="GO" id="GO:0090374">
    <property type="term" value="P:oligopeptide export from mitochondrion"/>
    <property type="evidence" value="ECO:0007669"/>
    <property type="project" value="TreeGrafter"/>
</dbReference>
<dbReference type="InterPro" id="IPR036640">
    <property type="entry name" value="ABC1_TM_sf"/>
</dbReference>
<dbReference type="Gene3D" id="1.20.1560.10">
    <property type="entry name" value="ABC transporter type 1, transmembrane domain"/>
    <property type="match status" value="2"/>
</dbReference>
<evidence type="ECO:0000256" key="1">
    <source>
        <dbReference type="ARBA" id="ARBA00004141"/>
    </source>
</evidence>
<evidence type="ECO:0000313" key="8">
    <source>
        <dbReference type="EMBL" id="WVZ86905.1"/>
    </source>
</evidence>
<dbReference type="InterPro" id="IPR011527">
    <property type="entry name" value="ABC1_TM_dom"/>
</dbReference>
<evidence type="ECO:0000256" key="5">
    <source>
        <dbReference type="SAM" id="MobiDB-lite"/>
    </source>
</evidence>
<dbReference type="GO" id="GO:0005743">
    <property type="term" value="C:mitochondrial inner membrane"/>
    <property type="evidence" value="ECO:0007669"/>
    <property type="project" value="TreeGrafter"/>
</dbReference>
<dbReference type="Pfam" id="PF00005">
    <property type="entry name" value="ABC_tran"/>
    <property type="match status" value="1"/>
</dbReference>
<dbReference type="InterPro" id="IPR039421">
    <property type="entry name" value="Type_1_exporter"/>
</dbReference>
<feature type="transmembrane region" description="Helical" evidence="6">
    <location>
        <begin position="185"/>
        <end position="209"/>
    </location>
</feature>
<evidence type="ECO:0000313" key="9">
    <source>
        <dbReference type="Proteomes" id="UP001341281"/>
    </source>
</evidence>
<dbReference type="PROSITE" id="PS50929">
    <property type="entry name" value="ABC_TM1F"/>
    <property type="match status" value="1"/>
</dbReference>
<comment type="subcellular location">
    <subcellularLocation>
        <location evidence="1">Membrane</location>
        <topology evidence="1">Multi-pass membrane protein</topology>
    </subcellularLocation>
</comment>
<dbReference type="Gene3D" id="3.40.50.300">
    <property type="entry name" value="P-loop containing nucleotide triphosphate hydrolases"/>
    <property type="match status" value="1"/>
</dbReference>
<evidence type="ECO:0000256" key="4">
    <source>
        <dbReference type="ARBA" id="ARBA00023136"/>
    </source>
</evidence>
<dbReference type="SUPFAM" id="SSF90123">
    <property type="entry name" value="ABC transporter transmembrane region"/>
    <property type="match status" value="1"/>
</dbReference>
<feature type="region of interest" description="Disordered" evidence="5">
    <location>
        <begin position="361"/>
        <end position="383"/>
    </location>
</feature>
<evidence type="ECO:0000259" key="7">
    <source>
        <dbReference type="PROSITE" id="PS50929"/>
    </source>
</evidence>
<dbReference type="Pfam" id="PF00664">
    <property type="entry name" value="ABC_membrane"/>
    <property type="match status" value="1"/>
</dbReference>
<keyword evidence="3 6" id="KW-1133">Transmembrane helix</keyword>
<dbReference type="InterPro" id="IPR003439">
    <property type="entry name" value="ABC_transporter-like_ATP-bd"/>
</dbReference>
<feature type="transmembrane region" description="Helical" evidence="6">
    <location>
        <begin position="66"/>
        <end position="92"/>
    </location>
</feature>
<dbReference type="GO" id="GO:0005524">
    <property type="term" value="F:ATP binding"/>
    <property type="evidence" value="ECO:0007669"/>
    <property type="project" value="InterPro"/>
</dbReference>
<dbReference type="GO" id="GO:0016887">
    <property type="term" value="F:ATP hydrolysis activity"/>
    <property type="evidence" value="ECO:0007669"/>
    <property type="project" value="InterPro"/>
</dbReference>
<accession>A0AAQ3X6R5</accession>
<keyword evidence="4 6" id="KW-0472">Membrane</keyword>
<dbReference type="EMBL" id="CP144751">
    <property type="protein sequence ID" value="WVZ86905.1"/>
    <property type="molecule type" value="Genomic_DNA"/>
</dbReference>
<evidence type="ECO:0000256" key="2">
    <source>
        <dbReference type="ARBA" id="ARBA00022692"/>
    </source>
</evidence>
<dbReference type="SUPFAM" id="SSF52540">
    <property type="entry name" value="P-loop containing nucleoside triphosphate hydrolases"/>
    <property type="match status" value="1"/>
</dbReference>
<name>A0AAQ3X6R5_PASNO</name>
<evidence type="ECO:0000256" key="6">
    <source>
        <dbReference type="SAM" id="Phobius"/>
    </source>
</evidence>
<organism evidence="8 9">
    <name type="scientific">Paspalum notatum var. saurae</name>
    <dbReference type="NCBI Taxonomy" id="547442"/>
    <lineage>
        <taxon>Eukaryota</taxon>
        <taxon>Viridiplantae</taxon>
        <taxon>Streptophyta</taxon>
        <taxon>Embryophyta</taxon>
        <taxon>Tracheophyta</taxon>
        <taxon>Spermatophyta</taxon>
        <taxon>Magnoliopsida</taxon>
        <taxon>Liliopsida</taxon>
        <taxon>Poales</taxon>
        <taxon>Poaceae</taxon>
        <taxon>PACMAD clade</taxon>
        <taxon>Panicoideae</taxon>
        <taxon>Andropogonodae</taxon>
        <taxon>Paspaleae</taxon>
        <taxon>Paspalinae</taxon>
        <taxon>Paspalum</taxon>
    </lineage>
</organism>
<feature type="domain" description="ABC transmembrane type-1" evidence="7">
    <location>
        <begin position="108"/>
        <end position="216"/>
    </location>
</feature>
<proteinExistence type="predicted"/>
<dbReference type="AlphaFoldDB" id="A0AAQ3X6R5"/>
<keyword evidence="2 6" id="KW-0812">Transmembrane</keyword>
<sequence>MLGNDDGKMVAGFGRRTLLSEQTRDFYSCCNAWCHISHLWHIDFKFSTAIKVFYEPPEELQKDSRFWASMFVVLGICSFVLITVEYFLFGLAGGKLVERIRSMTFQRIITVVIPFVGFQAYAQMKFLNGLNRNAKLKYEEASQVVTDAVGGIRTVASFSAENKVMDAYEKKCGPLGIKEGVLGGLGFGFSFLAFYCTYALCFYVGARFVQQGTATFQKSTDAVSRISALGSDSTKANDSAVSIFEILDHKSKIDYSSEEGVAITSVRGDIDFQKIWFRYPLRPNVQIFKDLSYVEHSIWKENLTTIALVGESGSGKSSTVISLLERFYDPDSGMIFFDGVALETLRVSWLRQQVDRASRARAGAVQRHDPQQHSLWEASTSSSPRCLTGTTPWLVREGGSSQVGRSRAIVKDPRIGYCCWTRPSRSEWFREALDQNHRVGGASLGNHQRGRADIIAVLKNGSVSEKGRHEELMRIKDGTYASLDELSSTSA</sequence>